<accession>A0A918RKP5</accession>
<dbReference type="Proteomes" id="UP000634139">
    <property type="component" value="Unassembled WGS sequence"/>
</dbReference>
<keyword evidence="3" id="KW-1185">Reference proteome</keyword>
<dbReference type="RefSeq" id="WP_189541417.1">
    <property type="nucleotide sequence ID" value="NZ_BMZD01000005.1"/>
</dbReference>
<name>A0A918RKP5_9SPHN</name>
<sequence>MDTEIDDIEELKRWLAVALQKAAKSDAERLKLYIDLMLVGAEQFTGILQNKCAALAKQCRPRKAKPPKPAPQSIPQKQHDKQSSTDNPDSQKDSEGRSQGQSSIGQGIQQALNAAPTPQSQQQQLRRQIYGTQNKDVAFRKAANVIAS</sequence>
<evidence type="ECO:0000313" key="2">
    <source>
        <dbReference type="EMBL" id="GHA00768.1"/>
    </source>
</evidence>
<dbReference type="EMBL" id="BMZD01000005">
    <property type="protein sequence ID" value="GHA00768.1"/>
    <property type="molecule type" value="Genomic_DNA"/>
</dbReference>
<organism evidence="2 3">
    <name type="scientific">Novosphingobium arvoryzae</name>
    <dbReference type="NCBI Taxonomy" id="1256514"/>
    <lineage>
        <taxon>Bacteria</taxon>
        <taxon>Pseudomonadati</taxon>
        <taxon>Pseudomonadota</taxon>
        <taxon>Alphaproteobacteria</taxon>
        <taxon>Sphingomonadales</taxon>
        <taxon>Sphingomonadaceae</taxon>
        <taxon>Novosphingobium</taxon>
    </lineage>
</organism>
<reference evidence="2" key="1">
    <citation type="journal article" date="2014" name="Int. J. Syst. Evol. Microbiol.">
        <title>Complete genome sequence of Corynebacterium casei LMG S-19264T (=DSM 44701T), isolated from a smear-ripened cheese.</title>
        <authorList>
            <consortium name="US DOE Joint Genome Institute (JGI-PGF)"/>
            <person name="Walter F."/>
            <person name="Albersmeier A."/>
            <person name="Kalinowski J."/>
            <person name="Ruckert C."/>
        </authorList>
    </citation>
    <scope>NUCLEOTIDE SEQUENCE</scope>
    <source>
        <strain evidence="2">KCTC 32422</strain>
    </source>
</reference>
<reference evidence="2" key="2">
    <citation type="submission" date="2020-09" db="EMBL/GenBank/DDBJ databases">
        <authorList>
            <person name="Sun Q."/>
            <person name="Kim S."/>
        </authorList>
    </citation>
    <scope>NUCLEOTIDE SEQUENCE</scope>
    <source>
        <strain evidence="2">KCTC 32422</strain>
    </source>
</reference>
<feature type="region of interest" description="Disordered" evidence="1">
    <location>
        <begin position="59"/>
        <end position="129"/>
    </location>
</feature>
<protein>
    <submittedName>
        <fullName evidence="2">Uncharacterized protein</fullName>
    </submittedName>
</protein>
<dbReference type="AlphaFoldDB" id="A0A918RKP5"/>
<proteinExistence type="predicted"/>
<feature type="compositionally biased region" description="Low complexity" evidence="1">
    <location>
        <begin position="98"/>
        <end position="110"/>
    </location>
</feature>
<comment type="caution">
    <text evidence="2">The sequence shown here is derived from an EMBL/GenBank/DDBJ whole genome shotgun (WGS) entry which is preliminary data.</text>
</comment>
<gene>
    <name evidence="2" type="ORF">GCM10011617_21700</name>
</gene>
<feature type="compositionally biased region" description="Low complexity" evidence="1">
    <location>
        <begin position="119"/>
        <end position="128"/>
    </location>
</feature>
<evidence type="ECO:0000256" key="1">
    <source>
        <dbReference type="SAM" id="MobiDB-lite"/>
    </source>
</evidence>
<feature type="compositionally biased region" description="Basic and acidic residues" evidence="1">
    <location>
        <begin position="77"/>
        <end position="96"/>
    </location>
</feature>
<evidence type="ECO:0000313" key="3">
    <source>
        <dbReference type="Proteomes" id="UP000634139"/>
    </source>
</evidence>